<feature type="binding site" evidence="10">
    <location>
        <position position="137"/>
    </location>
    <ligand>
        <name>substrate</name>
    </ligand>
</feature>
<dbReference type="EMBL" id="DRKP01000127">
    <property type="protein sequence ID" value="HEB96907.1"/>
    <property type="molecule type" value="Genomic_DNA"/>
</dbReference>
<feature type="active site" description="Charge relay system" evidence="9">
    <location>
        <position position="137"/>
    </location>
</feature>
<dbReference type="GO" id="GO:0012501">
    <property type="term" value="P:programmed cell death"/>
    <property type="evidence" value="ECO:0007669"/>
    <property type="project" value="TreeGrafter"/>
</dbReference>
<organism evidence="12">
    <name type="scientific">Sedimenticola thiotaurini</name>
    <dbReference type="NCBI Taxonomy" id="1543721"/>
    <lineage>
        <taxon>Bacteria</taxon>
        <taxon>Pseudomonadati</taxon>
        <taxon>Pseudomonadota</taxon>
        <taxon>Gammaproteobacteria</taxon>
        <taxon>Chromatiales</taxon>
        <taxon>Sedimenticolaceae</taxon>
        <taxon>Sedimenticola</taxon>
    </lineage>
</organism>
<dbReference type="SMART" id="SM00228">
    <property type="entry name" value="PDZ"/>
    <property type="match status" value="2"/>
</dbReference>
<comment type="subcellular location">
    <subcellularLocation>
        <location evidence="1">Periplasm</location>
    </subcellularLocation>
</comment>
<name>A0A831WB60_9GAMM</name>
<dbReference type="PRINTS" id="PR00834">
    <property type="entry name" value="PROTEASES2C"/>
</dbReference>
<evidence type="ECO:0000256" key="4">
    <source>
        <dbReference type="ARBA" id="ARBA00022729"/>
    </source>
</evidence>
<dbReference type="InterPro" id="IPR041489">
    <property type="entry name" value="PDZ_6"/>
</dbReference>
<feature type="binding site" evidence="10">
    <location>
        <begin position="210"/>
        <end position="212"/>
    </location>
    <ligand>
        <name>substrate</name>
    </ligand>
</feature>
<evidence type="ECO:0000256" key="7">
    <source>
        <dbReference type="ARBA" id="ARBA00022801"/>
    </source>
</evidence>
<proteinExistence type="inferred from homology"/>
<reference evidence="12" key="1">
    <citation type="journal article" date="2020" name="mSystems">
        <title>Genome- and Community-Level Interaction Insights into Carbon Utilization and Element Cycling Functions of Hydrothermarchaeota in Hydrothermal Sediment.</title>
        <authorList>
            <person name="Zhou Z."/>
            <person name="Liu Y."/>
            <person name="Xu W."/>
            <person name="Pan J."/>
            <person name="Luo Z.H."/>
            <person name="Li M."/>
        </authorList>
    </citation>
    <scope>NUCLEOTIDE SEQUENCE [LARGE SCALE GENOMIC DNA]</scope>
    <source>
        <strain evidence="12">HyVt-443</strain>
    </source>
</reference>
<feature type="domain" description="PDZ" evidence="11">
    <location>
        <begin position="256"/>
        <end position="347"/>
    </location>
</feature>
<dbReference type="Pfam" id="PF17820">
    <property type="entry name" value="PDZ_6"/>
    <property type="match status" value="1"/>
</dbReference>
<evidence type="ECO:0000256" key="5">
    <source>
        <dbReference type="ARBA" id="ARBA00022737"/>
    </source>
</evidence>
<keyword evidence="3" id="KW-0645">Protease</keyword>
<evidence type="ECO:0000256" key="10">
    <source>
        <dbReference type="PIRSR" id="PIRSR611782-2"/>
    </source>
</evidence>
<dbReference type="Gene3D" id="2.40.10.120">
    <property type="match status" value="1"/>
</dbReference>
<dbReference type="CDD" id="cd10839">
    <property type="entry name" value="cpPDZ1_DegP-like"/>
    <property type="match status" value="1"/>
</dbReference>
<feature type="active site" description="Charge relay system" evidence="9">
    <location>
        <position position="107"/>
    </location>
</feature>
<dbReference type="SUPFAM" id="SSF50156">
    <property type="entry name" value="PDZ domain-like"/>
    <property type="match status" value="2"/>
</dbReference>
<dbReference type="InterPro" id="IPR036034">
    <property type="entry name" value="PDZ_sf"/>
</dbReference>
<evidence type="ECO:0000256" key="8">
    <source>
        <dbReference type="ARBA" id="ARBA00022825"/>
    </source>
</evidence>
<dbReference type="Pfam" id="PF13180">
    <property type="entry name" value="PDZ_2"/>
    <property type="match status" value="1"/>
</dbReference>
<dbReference type="PANTHER" id="PTHR22939:SF129">
    <property type="entry name" value="SERINE PROTEASE HTRA2, MITOCHONDRIAL"/>
    <property type="match status" value="1"/>
</dbReference>
<dbReference type="Proteomes" id="UP000886251">
    <property type="component" value="Unassembled WGS sequence"/>
</dbReference>
<sequence length="453" mass="47612">MIAIQREPIQPKRWPATAGVGASLLLLVLLSLSGALPAAVPLGNSVAPMLEKVMPGVVNISTRSLGRSATSPLEGLFFKSPRSSRRQSLGSGIIIDAGKGWVLTNHHVIKDADVITVTLSDKRRFEARVLGQDPEADVALLQIDADRLTEVPMMEDSEQLRVGDFVVAIGNPFGLGQTATSGMISALGRSGLGIEGYEDFIQTDASINPGNSGGALVTLNGELAGMNTAIVGPSGGNVGIGFAIPVNMIRVIVKQLAEHGEVKRGQLGVVIQDVSPRLMEAFRLPDMNGSVVSQVLPGSPAEKAGVEAGDVIVSVDGNPVENSSDLRNAIGFLPVGETVQLTILRDGRRRDLKVTIAASDTGDDLGERLAGVVLGPISRDHPLYGQVEGVQVLAIQRGAPADRAGLRPGDIITSINRRPVTSRREVVQALRQKGGTLLLHLLRGDSALFLAIK</sequence>
<feature type="domain" description="PDZ" evidence="11">
    <location>
        <begin position="353"/>
        <end position="445"/>
    </location>
</feature>
<evidence type="ECO:0000259" key="11">
    <source>
        <dbReference type="PROSITE" id="PS50106"/>
    </source>
</evidence>
<feature type="binding site" evidence="10">
    <location>
        <position position="107"/>
    </location>
    <ligand>
        <name>substrate</name>
    </ligand>
</feature>
<feature type="active site" description="Charge relay system" evidence="9">
    <location>
        <position position="212"/>
    </location>
</feature>
<dbReference type="NCBIfam" id="TIGR02037">
    <property type="entry name" value="degP_htrA_DO"/>
    <property type="match status" value="1"/>
</dbReference>
<dbReference type="GO" id="GO:0006508">
    <property type="term" value="P:proteolysis"/>
    <property type="evidence" value="ECO:0007669"/>
    <property type="project" value="UniProtKB-KW"/>
</dbReference>
<evidence type="ECO:0000256" key="6">
    <source>
        <dbReference type="ARBA" id="ARBA00022764"/>
    </source>
</evidence>
<keyword evidence="4" id="KW-0732">Signal</keyword>
<comment type="caution">
    <text evidence="12">The sequence shown here is derived from an EMBL/GenBank/DDBJ whole genome shotgun (WGS) entry which is preliminary data.</text>
</comment>
<comment type="similarity">
    <text evidence="2">Belongs to the peptidase S1C family.</text>
</comment>
<dbReference type="SUPFAM" id="SSF50494">
    <property type="entry name" value="Trypsin-like serine proteases"/>
    <property type="match status" value="1"/>
</dbReference>
<evidence type="ECO:0000313" key="12">
    <source>
        <dbReference type="EMBL" id="HEB96907.1"/>
    </source>
</evidence>
<dbReference type="InterPro" id="IPR009003">
    <property type="entry name" value="Peptidase_S1_PA"/>
</dbReference>
<dbReference type="InterPro" id="IPR011782">
    <property type="entry name" value="Pept_S1C_Do"/>
</dbReference>
<dbReference type="Pfam" id="PF13365">
    <property type="entry name" value="Trypsin_2"/>
    <property type="match status" value="1"/>
</dbReference>
<gene>
    <name evidence="12" type="ORF">ENI96_10820</name>
</gene>
<dbReference type="InterPro" id="IPR001478">
    <property type="entry name" value="PDZ"/>
</dbReference>
<evidence type="ECO:0000256" key="2">
    <source>
        <dbReference type="ARBA" id="ARBA00010541"/>
    </source>
</evidence>
<keyword evidence="7" id="KW-0378">Hydrolase</keyword>
<dbReference type="GO" id="GO:0004252">
    <property type="term" value="F:serine-type endopeptidase activity"/>
    <property type="evidence" value="ECO:0007669"/>
    <property type="project" value="InterPro"/>
</dbReference>
<keyword evidence="5" id="KW-0677">Repeat</keyword>
<dbReference type="AlphaFoldDB" id="A0A831WB60"/>
<keyword evidence="6" id="KW-0574">Periplasm</keyword>
<dbReference type="PANTHER" id="PTHR22939">
    <property type="entry name" value="SERINE PROTEASE FAMILY S1C HTRA-RELATED"/>
    <property type="match status" value="1"/>
</dbReference>
<dbReference type="PROSITE" id="PS50106">
    <property type="entry name" value="PDZ"/>
    <property type="match status" value="2"/>
</dbReference>
<evidence type="ECO:0000256" key="9">
    <source>
        <dbReference type="PIRSR" id="PIRSR611782-1"/>
    </source>
</evidence>
<accession>A0A831WB60</accession>
<keyword evidence="8" id="KW-0720">Serine protease</keyword>
<protein>
    <submittedName>
        <fullName evidence="12">DegQ family serine endoprotease</fullName>
    </submittedName>
</protein>
<dbReference type="InterPro" id="IPR001940">
    <property type="entry name" value="Peptidase_S1C"/>
</dbReference>
<evidence type="ECO:0000256" key="3">
    <source>
        <dbReference type="ARBA" id="ARBA00022670"/>
    </source>
</evidence>
<evidence type="ECO:0000256" key="1">
    <source>
        <dbReference type="ARBA" id="ARBA00004418"/>
    </source>
</evidence>
<dbReference type="Gene3D" id="2.30.42.10">
    <property type="match status" value="2"/>
</dbReference>
<dbReference type="GO" id="GO:0042597">
    <property type="term" value="C:periplasmic space"/>
    <property type="evidence" value="ECO:0007669"/>
    <property type="project" value="UniProtKB-SubCell"/>
</dbReference>